<dbReference type="Gene3D" id="2.120.10.30">
    <property type="entry name" value="TolB, C-terminal domain"/>
    <property type="match status" value="2"/>
</dbReference>
<organism evidence="1 2">
    <name type="scientific">candidate division LCP-89 bacterium B3_LCP</name>
    <dbReference type="NCBI Taxonomy" id="2012998"/>
    <lineage>
        <taxon>Bacteria</taxon>
        <taxon>Pseudomonadati</taxon>
        <taxon>Bacteria division LCP-89</taxon>
    </lineage>
</organism>
<dbReference type="NCBIfam" id="TIGR02608">
    <property type="entry name" value="delta_60_rpt"/>
    <property type="match status" value="3"/>
</dbReference>
<dbReference type="InterPro" id="IPR052918">
    <property type="entry name" value="Motility_Chemotaxis_Reg"/>
</dbReference>
<protein>
    <recommendedName>
        <fullName evidence="3">Secretion system C-terminal sorting domain-containing protein</fullName>
    </recommendedName>
</protein>
<proteinExistence type="predicted"/>
<evidence type="ECO:0008006" key="3">
    <source>
        <dbReference type="Google" id="ProtNLM"/>
    </source>
</evidence>
<reference evidence="1 2" key="1">
    <citation type="submission" date="2017-06" db="EMBL/GenBank/DDBJ databases">
        <title>Novel microbial phyla capable of carbon fixation and sulfur reduction in deep-sea sediments.</title>
        <authorList>
            <person name="Huang J."/>
            <person name="Baker B."/>
            <person name="Wang Y."/>
        </authorList>
    </citation>
    <scope>NUCLEOTIDE SEQUENCE [LARGE SCALE GENOMIC DNA]</scope>
    <source>
        <strain evidence="1">B3_LCP</strain>
    </source>
</reference>
<evidence type="ECO:0000313" key="1">
    <source>
        <dbReference type="EMBL" id="TKJ36543.1"/>
    </source>
</evidence>
<dbReference type="Proteomes" id="UP000319619">
    <property type="component" value="Unassembled WGS sequence"/>
</dbReference>
<accession>A0A532UNQ8</accession>
<dbReference type="InterPro" id="IPR011042">
    <property type="entry name" value="6-blade_b-propeller_TolB-like"/>
</dbReference>
<evidence type="ECO:0000313" key="2">
    <source>
        <dbReference type="Proteomes" id="UP000319619"/>
    </source>
</evidence>
<name>A0A532UNQ8_UNCL8</name>
<dbReference type="InterPro" id="IPR010620">
    <property type="entry name" value="SBBP_repeat"/>
</dbReference>
<dbReference type="PANTHER" id="PTHR35580:SF1">
    <property type="entry name" value="PHYTASE-LIKE DOMAIN-CONTAINING PROTEIN"/>
    <property type="match status" value="1"/>
</dbReference>
<gene>
    <name evidence="1" type="ORF">CEE37_15075</name>
</gene>
<dbReference type="Pfam" id="PF06739">
    <property type="entry name" value="SBBP"/>
    <property type="match status" value="2"/>
</dbReference>
<dbReference type="SUPFAM" id="SSF101898">
    <property type="entry name" value="NHL repeat"/>
    <property type="match status" value="1"/>
</dbReference>
<dbReference type="NCBIfam" id="TIGR04183">
    <property type="entry name" value="Por_Secre_tail"/>
    <property type="match status" value="1"/>
</dbReference>
<dbReference type="InterPro" id="IPR013431">
    <property type="entry name" value="Delta_60_rpt"/>
</dbReference>
<comment type="caution">
    <text evidence="1">The sequence shown here is derived from an EMBL/GenBank/DDBJ whole genome shotgun (WGS) entry which is preliminary data.</text>
</comment>
<dbReference type="EMBL" id="NJBN01000017">
    <property type="protein sequence ID" value="TKJ36543.1"/>
    <property type="molecule type" value="Genomic_DNA"/>
</dbReference>
<dbReference type="PANTHER" id="PTHR35580">
    <property type="entry name" value="CELL SURFACE GLYCOPROTEIN (S-LAYER PROTEIN)-LIKE PROTEIN"/>
    <property type="match status" value="1"/>
</dbReference>
<dbReference type="InterPro" id="IPR026444">
    <property type="entry name" value="Secre_tail"/>
</dbReference>
<dbReference type="AlphaFoldDB" id="A0A532UNQ8"/>
<sequence>MNGSQRIPILLLTLGMIWVGVIGTVNAQVIEEWAARYNGPDNLYDGISNMVLDSQNNVYVTGASHLGYAEYSFITIKYNTAGEELWVARHDGGRANDIAIDDDDNIYVTGSCYGDFCTIKYDSDGAEQWVAMYNFPGSRTDEGYAITLDEDGYVYIMGWHSWMDYVVIKYNAQGEEQWVAVYSGMGAIARDIAVDTDGNVYVTGSCLIDSTGLQCDYLTVKFDAEGQFQWAVSYNGSAILSDYATGIVLDESGNVYITGRAFMYDSLYDYTTIKYSPDGQEQWVSRYNGPANQDDEANAIAMDGDGFIYVTGTSAEEEGIFFPSYNYATVKYNQDGDEIWVTRYDGPEGQEDIAASITTDAENSVYVTGKSDVAPSEWDSHYEIISVKYDCDGQELWVANYAGPGNGDGDEANCIAVGSDGNVFVGGAGVVPNNGYDALTLMYGQPDIAVTITPYGLPIQIPASGGSFDYNVEIINNEPETVICDFWCDVTLPNGNQYGPVLGPVPLILSAGSTISRDRTQNVSGNAPAGIYRYNFFQGNYPDVVCNLANFPFEKLAGGDGEAIDEWTNSGDSFEGSTEIAASTEFLMLNCYPNPFNPSTVISFELRVASSVKLDVYNTNGCRVGVACPFGDLASTRLYPPGTHQITFDGFGLASGIYLYRVEAGGFTATGKMVLMK</sequence>